<name>A0A3E3INN0_9FIRM</name>
<dbReference type="GO" id="GO:0019288">
    <property type="term" value="P:isopentenyl diphosphate biosynthetic process, methylerythritol 4-phosphate pathway"/>
    <property type="evidence" value="ECO:0007669"/>
    <property type="project" value="UniProtKB-UniRule"/>
</dbReference>
<dbReference type="Gene3D" id="3.90.550.10">
    <property type="entry name" value="Spore Coat Polysaccharide Biosynthesis Protein SpsA, Chain A"/>
    <property type="match status" value="1"/>
</dbReference>
<accession>A0A3E3INN0</accession>
<keyword evidence="2 4" id="KW-0548">Nucleotidyltransferase</keyword>
<evidence type="ECO:0000313" key="8">
    <source>
        <dbReference type="Proteomes" id="UP000261166"/>
    </source>
</evidence>
<gene>
    <name evidence="4 6" type="primary">ispD</name>
    <name evidence="6" type="ORF">DWY69_19715</name>
    <name evidence="5" type="ORF">DXC51_15130</name>
</gene>
<feature type="site" description="Transition state stabilizer" evidence="4">
    <location>
        <position position="20"/>
    </location>
</feature>
<feature type="site" description="Positions MEP for the nucleophilic attack" evidence="4">
    <location>
        <position position="223"/>
    </location>
</feature>
<dbReference type="InterPro" id="IPR029044">
    <property type="entry name" value="Nucleotide-diphossugar_trans"/>
</dbReference>
<feature type="site" description="Transition state stabilizer" evidence="4">
    <location>
        <position position="27"/>
    </location>
</feature>
<comment type="catalytic activity">
    <reaction evidence="4">
        <text>2-C-methyl-D-erythritol 4-phosphate + CTP + H(+) = 4-CDP-2-C-methyl-D-erythritol + diphosphate</text>
        <dbReference type="Rhea" id="RHEA:13429"/>
        <dbReference type="ChEBI" id="CHEBI:15378"/>
        <dbReference type="ChEBI" id="CHEBI:33019"/>
        <dbReference type="ChEBI" id="CHEBI:37563"/>
        <dbReference type="ChEBI" id="CHEBI:57823"/>
        <dbReference type="ChEBI" id="CHEBI:58262"/>
        <dbReference type="EC" id="2.7.7.60"/>
    </reaction>
</comment>
<keyword evidence="7" id="KW-1185">Reference proteome</keyword>
<dbReference type="PANTHER" id="PTHR32125">
    <property type="entry name" value="2-C-METHYL-D-ERYTHRITOL 4-PHOSPHATE CYTIDYLYLTRANSFERASE, CHLOROPLASTIC"/>
    <property type="match status" value="1"/>
</dbReference>
<comment type="function">
    <text evidence="4">Catalyzes the formation of 4-diphosphocytidyl-2-C-methyl-D-erythritol from CTP and 2-C-methyl-D-erythritol 4-phosphate (MEP).</text>
</comment>
<protein>
    <recommendedName>
        <fullName evidence="4">2-C-methyl-D-erythritol 4-phosphate cytidylyltransferase</fullName>
        <ecNumber evidence="4">2.7.7.60</ecNumber>
    </recommendedName>
    <alternativeName>
        <fullName evidence="4">4-diphosphocytidyl-2C-methyl-D-erythritol synthase</fullName>
    </alternativeName>
    <alternativeName>
        <fullName evidence="4">MEP cytidylyltransferase</fullName>
        <shortName evidence="4">MCT</shortName>
    </alternativeName>
</protein>
<dbReference type="EC" id="2.7.7.60" evidence="4"/>
<evidence type="ECO:0000313" key="5">
    <source>
        <dbReference type="EMBL" id="RGE58746.1"/>
    </source>
</evidence>
<dbReference type="EMBL" id="QVLV01000010">
    <property type="protein sequence ID" value="RGE58746.1"/>
    <property type="molecule type" value="Genomic_DNA"/>
</dbReference>
<evidence type="ECO:0000313" key="7">
    <source>
        <dbReference type="Proteomes" id="UP000260812"/>
    </source>
</evidence>
<comment type="similarity">
    <text evidence="4">Belongs to the IspD/TarI cytidylyltransferase family. IspD subfamily.</text>
</comment>
<dbReference type="RefSeq" id="WP_117531253.1">
    <property type="nucleotide sequence ID" value="NZ_CALBAU010000391.1"/>
</dbReference>
<evidence type="ECO:0000313" key="6">
    <source>
        <dbReference type="EMBL" id="RGE68687.1"/>
    </source>
</evidence>
<dbReference type="InterPro" id="IPR050088">
    <property type="entry name" value="IspD/TarI_cytidylyltransf_bact"/>
</dbReference>
<keyword evidence="1 4" id="KW-0808">Transferase</keyword>
<evidence type="ECO:0000256" key="1">
    <source>
        <dbReference type="ARBA" id="ARBA00022679"/>
    </source>
</evidence>
<comment type="pathway">
    <text evidence="4">Isoprenoid biosynthesis; isopentenyl diphosphate biosynthesis via DXP pathway; isopentenyl diphosphate from 1-deoxy-D-xylulose 5-phosphate: step 2/6.</text>
</comment>
<dbReference type="UniPathway" id="UPA00056">
    <property type="reaction ID" value="UER00093"/>
</dbReference>
<dbReference type="InterPro" id="IPR034683">
    <property type="entry name" value="IspD/TarI"/>
</dbReference>
<feature type="site" description="Positions MEP for the nucleophilic attack" evidence="4">
    <location>
        <position position="159"/>
    </location>
</feature>
<dbReference type="InterPro" id="IPR001228">
    <property type="entry name" value="IspD"/>
</dbReference>
<evidence type="ECO:0000256" key="3">
    <source>
        <dbReference type="ARBA" id="ARBA00023229"/>
    </source>
</evidence>
<dbReference type="GO" id="GO:0050518">
    <property type="term" value="F:2-C-methyl-D-erythritol 4-phosphate cytidylyltransferase activity"/>
    <property type="evidence" value="ECO:0007669"/>
    <property type="project" value="UniProtKB-UniRule"/>
</dbReference>
<sequence>MENAREKTAAVVLAAGKGKRMNSDIPKQYMMLREKPVIYYALKAFEDSFIDEIILVTEQGEEAYCREEIVERYHFTKVRKIVPGGAERYFSVANGLEAVSEDCAYIFIHDGARPFVTEEILQTALETVRVHHACVAAMPVKDTIKIADENDFAVSTPRRDRVWMMQTPQVFSADLIKNAYRMLLEKEEELRESGVQITDDAMVVETLLAHPVKLFRASYENIKLTTPEDLLLADGILEKRV</sequence>
<dbReference type="SUPFAM" id="SSF53448">
    <property type="entry name" value="Nucleotide-diphospho-sugar transferases"/>
    <property type="match status" value="1"/>
</dbReference>
<dbReference type="AlphaFoldDB" id="A0A3E3INN0"/>
<proteinExistence type="inferred from homology"/>
<dbReference type="GeneID" id="97988159"/>
<reference evidence="6 8" key="1">
    <citation type="submission" date="2018-08" db="EMBL/GenBank/DDBJ databases">
        <title>A genome reference for cultivated species of the human gut microbiota.</title>
        <authorList>
            <person name="Zou Y."/>
            <person name="Xue W."/>
            <person name="Luo G."/>
        </authorList>
    </citation>
    <scope>NUCLEOTIDE SEQUENCE [LARGE SCALE GENOMIC DNA]</scope>
    <source>
        <strain evidence="6 8">AF26-4BH</strain>
        <strain evidence="5">TF05-5AC</strain>
    </source>
</reference>
<dbReference type="CDD" id="cd02516">
    <property type="entry name" value="CDP-ME_synthetase"/>
    <property type="match status" value="1"/>
</dbReference>
<dbReference type="Proteomes" id="UP000260812">
    <property type="component" value="Unassembled WGS sequence"/>
</dbReference>
<evidence type="ECO:0000256" key="2">
    <source>
        <dbReference type="ARBA" id="ARBA00022695"/>
    </source>
</evidence>
<keyword evidence="3 4" id="KW-0414">Isoprene biosynthesis</keyword>
<organism evidence="6 8">
    <name type="scientific">Eisenbergiella massiliensis</name>
    <dbReference type="NCBI Taxonomy" id="1720294"/>
    <lineage>
        <taxon>Bacteria</taxon>
        <taxon>Bacillati</taxon>
        <taxon>Bacillota</taxon>
        <taxon>Clostridia</taxon>
        <taxon>Lachnospirales</taxon>
        <taxon>Lachnospiraceae</taxon>
        <taxon>Eisenbergiella</taxon>
    </lineage>
</organism>
<dbReference type="NCBIfam" id="TIGR00453">
    <property type="entry name" value="ispD"/>
    <property type="match status" value="1"/>
</dbReference>
<evidence type="ECO:0000256" key="4">
    <source>
        <dbReference type="HAMAP-Rule" id="MF_00108"/>
    </source>
</evidence>
<dbReference type="PANTHER" id="PTHR32125:SF4">
    <property type="entry name" value="2-C-METHYL-D-ERYTHRITOL 4-PHOSPHATE CYTIDYLYLTRANSFERASE, CHLOROPLASTIC"/>
    <property type="match status" value="1"/>
</dbReference>
<dbReference type="FunFam" id="3.90.550.10:FF:000003">
    <property type="entry name" value="2-C-methyl-D-erythritol 4-phosphate cytidylyltransferase"/>
    <property type="match status" value="1"/>
</dbReference>
<dbReference type="Pfam" id="PF01128">
    <property type="entry name" value="IspD"/>
    <property type="match status" value="1"/>
</dbReference>
<dbReference type="EMBL" id="QVLU01000019">
    <property type="protein sequence ID" value="RGE68687.1"/>
    <property type="molecule type" value="Genomic_DNA"/>
</dbReference>
<comment type="caution">
    <text evidence="6">The sequence shown here is derived from an EMBL/GenBank/DDBJ whole genome shotgun (WGS) entry which is preliminary data.</text>
</comment>
<dbReference type="OrthoDB" id="9806837at2"/>
<dbReference type="Proteomes" id="UP000261166">
    <property type="component" value="Unassembled WGS sequence"/>
</dbReference>
<dbReference type="HAMAP" id="MF_00108">
    <property type="entry name" value="IspD"/>
    <property type="match status" value="1"/>
</dbReference>